<keyword evidence="12" id="KW-0902">Two-component regulatory system</keyword>
<keyword evidence="4" id="KW-1003">Cell membrane</keyword>
<evidence type="ECO:0000313" key="23">
    <source>
        <dbReference type="EMBL" id="MBH5322517.1"/>
    </source>
</evidence>
<evidence type="ECO:0000259" key="22">
    <source>
        <dbReference type="PROSITE" id="PS50894"/>
    </source>
</evidence>
<comment type="caution">
    <text evidence="23">The sequence shown here is derived from an EMBL/GenBank/DDBJ whole genome shotgun (WGS) entry which is preliminary data.</text>
</comment>
<evidence type="ECO:0000256" key="12">
    <source>
        <dbReference type="ARBA" id="ARBA00023012"/>
    </source>
</evidence>
<comment type="subcellular location">
    <subcellularLocation>
        <location evidence="2">Cell inner membrane</location>
        <topology evidence="2">Multi-pass membrane protein</topology>
    </subcellularLocation>
</comment>
<keyword evidence="5" id="KW-0997">Cell inner membrane</keyword>
<dbReference type="InterPro" id="IPR036097">
    <property type="entry name" value="HisK_dim/P_sf"/>
</dbReference>
<dbReference type="SMART" id="SM00388">
    <property type="entry name" value="HisKA"/>
    <property type="match status" value="1"/>
</dbReference>
<dbReference type="EMBL" id="JAEANY010000002">
    <property type="protein sequence ID" value="MBH5322517.1"/>
    <property type="molecule type" value="Genomic_DNA"/>
</dbReference>
<evidence type="ECO:0000256" key="2">
    <source>
        <dbReference type="ARBA" id="ARBA00004429"/>
    </source>
</evidence>
<feature type="domain" description="PAS" evidence="20">
    <location>
        <begin position="42"/>
        <end position="113"/>
    </location>
</feature>
<feature type="coiled-coil region" evidence="16">
    <location>
        <begin position="152"/>
        <end position="179"/>
    </location>
</feature>
<dbReference type="InterPro" id="IPR001789">
    <property type="entry name" value="Sig_transdc_resp-reg_receiver"/>
</dbReference>
<dbReference type="Gene3D" id="3.30.565.10">
    <property type="entry name" value="Histidine kinase-like ATPase, C-terminal domain"/>
    <property type="match status" value="1"/>
</dbReference>
<dbReference type="Gene3D" id="3.40.50.2300">
    <property type="match status" value="1"/>
</dbReference>
<dbReference type="SUPFAM" id="SSF52172">
    <property type="entry name" value="CheY-like"/>
    <property type="match status" value="1"/>
</dbReference>
<evidence type="ECO:0000313" key="24">
    <source>
        <dbReference type="Proteomes" id="UP000602442"/>
    </source>
</evidence>
<dbReference type="CDD" id="cd00082">
    <property type="entry name" value="HisKA"/>
    <property type="match status" value="1"/>
</dbReference>
<evidence type="ECO:0000259" key="19">
    <source>
        <dbReference type="PROSITE" id="PS50110"/>
    </source>
</evidence>
<dbReference type="SUPFAM" id="SSF55785">
    <property type="entry name" value="PYP-like sensor domain (PAS domain)"/>
    <property type="match status" value="1"/>
</dbReference>
<dbReference type="PANTHER" id="PTHR43047">
    <property type="entry name" value="TWO-COMPONENT HISTIDINE PROTEIN KINASE"/>
    <property type="match status" value="1"/>
</dbReference>
<organism evidence="23 24">
    <name type="scientific">Aurantiacibacter sediminis</name>
    <dbReference type="NCBI Taxonomy" id="2793064"/>
    <lineage>
        <taxon>Bacteria</taxon>
        <taxon>Pseudomonadati</taxon>
        <taxon>Pseudomonadota</taxon>
        <taxon>Alphaproteobacteria</taxon>
        <taxon>Sphingomonadales</taxon>
        <taxon>Erythrobacteraceae</taxon>
        <taxon>Aurantiacibacter</taxon>
    </lineage>
</organism>
<name>A0ABS0N3I5_9SPHN</name>
<protein>
    <recommendedName>
        <fullName evidence="3">histidine kinase</fullName>
        <ecNumber evidence="3">2.7.13.3</ecNumber>
    </recommendedName>
</protein>
<dbReference type="InterPro" id="IPR013655">
    <property type="entry name" value="PAS_fold_3"/>
</dbReference>
<evidence type="ECO:0000259" key="21">
    <source>
        <dbReference type="PROSITE" id="PS50113"/>
    </source>
</evidence>
<reference evidence="23 24" key="1">
    <citation type="submission" date="2020-11" db="EMBL/GenBank/DDBJ databases">
        <title>Erythrobacter sediminis sp. nov., a marine bacterium from a tidal flat of Garorim Bay.</title>
        <authorList>
            <person name="Kim D."/>
            <person name="Yoo Y."/>
            <person name="Kim J.-J."/>
        </authorList>
    </citation>
    <scope>NUCLEOTIDE SEQUENCE [LARGE SCALE GENOMIC DNA]</scope>
    <source>
        <strain evidence="23 24">JGD-13</strain>
    </source>
</reference>
<dbReference type="Gene3D" id="1.20.120.160">
    <property type="entry name" value="HPT domain"/>
    <property type="match status" value="1"/>
</dbReference>
<evidence type="ECO:0000259" key="18">
    <source>
        <dbReference type="PROSITE" id="PS50109"/>
    </source>
</evidence>
<dbReference type="RefSeq" id="WP_197921207.1">
    <property type="nucleotide sequence ID" value="NZ_CAWPTA010000007.1"/>
</dbReference>
<dbReference type="EC" id="2.7.13.3" evidence="3"/>
<keyword evidence="10" id="KW-0547">Nucleotide-binding</keyword>
<dbReference type="SMART" id="SM00448">
    <property type="entry name" value="REC"/>
    <property type="match status" value="1"/>
</dbReference>
<dbReference type="PANTHER" id="PTHR43047:SF72">
    <property type="entry name" value="OSMOSENSING HISTIDINE PROTEIN KINASE SLN1"/>
    <property type="match status" value="1"/>
</dbReference>
<dbReference type="PROSITE" id="PS50109">
    <property type="entry name" value="HIS_KIN"/>
    <property type="match status" value="1"/>
</dbReference>
<evidence type="ECO:0000256" key="17">
    <source>
        <dbReference type="SAM" id="Phobius"/>
    </source>
</evidence>
<feature type="modified residue" description="Phosphohistidine" evidence="14">
    <location>
        <position position="624"/>
    </location>
</feature>
<evidence type="ECO:0000256" key="13">
    <source>
        <dbReference type="ARBA" id="ARBA00023136"/>
    </source>
</evidence>
<dbReference type="InterPro" id="IPR004358">
    <property type="entry name" value="Sig_transdc_His_kin-like_C"/>
</dbReference>
<dbReference type="Pfam" id="PF00072">
    <property type="entry name" value="Response_reg"/>
    <property type="match status" value="1"/>
</dbReference>
<evidence type="ECO:0000256" key="4">
    <source>
        <dbReference type="ARBA" id="ARBA00022475"/>
    </source>
</evidence>
<dbReference type="PROSITE" id="PS50112">
    <property type="entry name" value="PAS"/>
    <property type="match status" value="1"/>
</dbReference>
<dbReference type="SUPFAM" id="SSF47226">
    <property type="entry name" value="Histidine-containing phosphotransfer domain, HPT domain"/>
    <property type="match status" value="1"/>
</dbReference>
<dbReference type="CDD" id="cd00130">
    <property type="entry name" value="PAS"/>
    <property type="match status" value="1"/>
</dbReference>
<evidence type="ECO:0000256" key="1">
    <source>
        <dbReference type="ARBA" id="ARBA00000085"/>
    </source>
</evidence>
<evidence type="ECO:0000256" key="10">
    <source>
        <dbReference type="ARBA" id="ARBA00022840"/>
    </source>
</evidence>
<dbReference type="SMART" id="SM00387">
    <property type="entry name" value="HATPase_c"/>
    <property type="match status" value="1"/>
</dbReference>
<dbReference type="SUPFAM" id="SSF47384">
    <property type="entry name" value="Homodimeric domain of signal transducing histidine kinase"/>
    <property type="match status" value="1"/>
</dbReference>
<accession>A0ABS0N3I5</accession>
<dbReference type="InterPro" id="IPR003661">
    <property type="entry name" value="HisK_dim/P_dom"/>
</dbReference>
<dbReference type="PROSITE" id="PS50113">
    <property type="entry name" value="PAC"/>
    <property type="match status" value="1"/>
</dbReference>
<dbReference type="CDD" id="cd17546">
    <property type="entry name" value="REC_hyHK_CKI1_RcsC-like"/>
    <property type="match status" value="1"/>
</dbReference>
<dbReference type="PROSITE" id="PS50894">
    <property type="entry name" value="HPT"/>
    <property type="match status" value="1"/>
</dbReference>
<evidence type="ECO:0000256" key="11">
    <source>
        <dbReference type="ARBA" id="ARBA00022989"/>
    </source>
</evidence>
<feature type="domain" description="Histidine kinase" evidence="18">
    <location>
        <begin position="186"/>
        <end position="406"/>
    </location>
</feature>
<dbReference type="CDD" id="cd16922">
    <property type="entry name" value="HATPase_EvgS-ArcB-TorS-like"/>
    <property type="match status" value="1"/>
</dbReference>
<dbReference type="Pfam" id="PF00512">
    <property type="entry name" value="HisKA"/>
    <property type="match status" value="1"/>
</dbReference>
<evidence type="ECO:0000256" key="7">
    <source>
        <dbReference type="ARBA" id="ARBA00022679"/>
    </source>
</evidence>
<feature type="domain" description="HPt" evidence="22">
    <location>
        <begin position="581"/>
        <end position="673"/>
    </location>
</feature>
<keyword evidence="9" id="KW-0418">Kinase</keyword>
<dbReference type="NCBIfam" id="TIGR00229">
    <property type="entry name" value="sensory_box"/>
    <property type="match status" value="1"/>
</dbReference>
<evidence type="ECO:0000259" key="20">
    <source>
        <dbReference type="PROSITE" id="PS50112"/>
    </source>
</evidence>
<evidence type="ECO:0000256" key="16">
    <source>
        <dbReference type="SAM" id="Coils"/>
    </source>
</evidence>
<dbReference type="PROSITE" id="PS50110">
    <property type="entry name" value="RESPONSE_REGULATORY"/>
    <property type="match status" value="1"/>
</dbReference>
<evidence type="ECO:0000256" key="3">
    <source>
        <dbReference type="ARBA" id="ARBA00012438"/>
    </source>
</evidence>
<dbReference type="SUPFAM" id="SSF55874">
    <property type="entry name" value="ATPase domain of HSP90 chaperone/DNA topoisomerase II/histidine kinase"/>
    <property type="match status" value="1"/>
</dbReference>
<dbReference type="Pfam" id="PF02518">
    <property type="entry name" value="HATPase_c"/>
    <property type="match status" value="1"/>
</dbReference>
<keyword evidence="8 17" id="KW-0812">Transmembrane</keyword>
<dbReference type="InterPro" id="IPR000700">
    <property type="entry name" value="PAS-assoc_C"/>
</dbReference>
<sequence length="673" mass="74135">MTDLMDGPMFGYILACLAIAAVAILAWSHRRLRTEQSEDEQDALSFNTLTQVAPAGIWRTDPAGNCLFVNHNWEQATGIFGKENWEGTGWSEALHPDDRDRVFANLMKSVAEHEHFEDEWRWLRPDGTPIWVKGLGAPEYDDAGTLVGYVGINIDIQRSKDLEDELQAARERAENEAKIKSTFLANMSHEIRTPMNGVIGFTELLLESDLTEQQMSQVNLIAESGRAMMQLLNDILDHSRIEAGQLEISTEATDLRHKLQHCAKLIEPMARAKGLSVGLWLDDAVPQLLELDPLRVRQVVLNLVGNAVKFTQTGGIDIEARVENSSEGRSLLIAVIDTGIGIEDDRLEDIFTPFTQEDGSVARRYGGTGLGLAICSQLVEMMDGHITVHSKRNVGTQFTVRLPMKKAAERRAHDRDASDDMPDGSSRLAGTRILIAEDHAINQQLVLAMATSLELDVKLVENGEEAIEAVLAAEAAGKPFAAVLMDMQMPDVDGLEATRRLRALGFDAKVLPIIALTANCYPDDVAACQKAGMQSHLGKPVTTVALARELSRWLTHGGAIADGIAPPAMIEANAATLVASPPPSLSGLEDRYRNRRDTIVHTLRQTMAQSPAETDWEHLADELHKLAGVAANFGEPELGEASRRLERWLKTSNRPDQMIEALKREWPNFEKAA</sequence>
<dbReference type="Proteomes" id="UP000602442">
    <property type="component" value="Unassembled WGS sequence"/>
</dbReference>
<dbReference type="PRINTS" id="PR00344">
    <property type="entry name" value="BCTRLSENSOR"/>
</dbReference>
<dbReference type="InterPro" id="IPR036641">
    <property type="entry name" value="HPT_dom_sf"/>
</dbReference>
<dbReference type="InterPro" id="IPR000014">
    <property type="entry name" value="PAS"/>
</dbReference>
<dbReference type="InterPro" id="IPR036890">
    <property type="entry name" value="HATPase_C_sf"/>
</dbReference>
<evidence type="ECO:0000256" key="9">
    <source>
        <dbReference type="ARBA" id="ARBA00022777"/>
    </source>
</evidence>
<feature type="domain" description="Response regulatory" evidence="19">
    <location>
        <begin position="432"/>
        <end position="554"/>
    </location>
</feature>
<dbReference type="InterPro" id="IPR008207">
    <property type="entry name" value="Sig_transdc_His_kin_Hpt_dom"/>
</dbReference>
<keyword evidence="24" id="KW-1185">Reference proteome</keyword>
<evidence type="ECO:0000256" key="8">
    <source>
        <dbReference type="ARBA" id="ARBA00022692"/>
    </source>
</evidence>
<dbReference type="InterPro" id="IPR001610">
    <property type="entry name" value="PAC"/>
</dbReference>
<dbReference type="InterPro" id="IPR035965">
    <property type="entry name" value="PAS-like_dom_sf"/>
</dbReference>
<keyword evidence="6 15" id="KW-0597">Phosphoprotein</keyword>
<feature type="domain" description="PAC" evidence="21">
    <location>
        <begin position="116"/>
        <end position="168"/>
    </location>
</feature>
<gene>
    <name evidence="23" type="ORF">I5L03_07960</name>
</gene>
<dbReference type="Gene3D" id="1.10.287.130">
    <property type="match status" value="1"/>
</dbReference>
<dbReference type="SMART" id="SM00091">
    <property type="entry name" value="PAS"/>
    <property type="match status" value="1"/>
</dbReference>
<dbReference type="InterPro" id="IPR005467">
    <property type="entry name" value="His_kinase_dom"/>
</dbReference>
<dbReference type="Gene3D" id="3.30.450.20">
    <property type="entry name" value="PAS domain"/>
    <property type="match status" value="1"/>
</dbReference>
<dbReference type="InterPro" id="IPR011006">
    <property type="entry name" value="CheY-like_superfamily"/>
</dbReference>
<evidence type="ECO:0000256" key="14">
    <source>
        <dbReference type="PROSITE-ProRule" id="PRU00110"/>
    </source>
</evidence>
<dbReference type="Pfam" id="PF01627">
    <property type="entry name" value="Hpt"/>
    <property type="match status" value="1"/>
</dbReference>
<keyword evidence="7" id="KW-0808">Transferase</keyword>
<keyword evidence="10" id="KW-0067">ATP-binding</keyword>
<dbReference type="Pfam" id="PF08447">
    <property type="entry name" value="PAS_3"/>
    <property type="match status" value="1"/>
</dbReference>
<keyword evidence="11 17" id="KW-1133">Transmembrane helix</keyword>
<dbReference type="InterPro" id="IPR003594">
    <property type="entry name" value="HATPase_dom"/>
</dbReference>
<evidence type="ECO:0000256" key="5">
    <source>
        <dbReference type="ARBA" id="ARBA00022519"/>
    </source>
</evidence>
<feature type="modified residue" description="4-aspartylphosphate" evidence="15">
    <location>
        <position position="486"/>
    </location>
</feature>
<evidence type="ECO:0000256" key="6">
    <source>
        <dbReference type="ARBA" id="ARBA00022553"/>
    </source>
</evidence>
<keyword evidence="13 17" id="KW-0472">Membrane</keyword>
<proteinExistence type="predicted"/>
<feature type="transmembrane region" description="Helical" evidence="17">
    <location>
        <begin position="9"/>
        <end position="27"/>
    </location>
</feature>
<comment type="catalytic activity">
    <reaction evidence="1">
        <text>ATP + protein L-histidine = ADP + protein N-phospho-L-histidine.</text>
        <dbReference type="EC" id="2.7.13.3"/>
    </reaction>
</comment>
<evidence type="ECO:0000256" key="15">
    <source>
        <dbReference type="PROSITE-ProRule" id="PRU00169"/>
    </source>
</evidence>
<keyword evidence="16" id="KW-0175">Coiled coil</keyword>
<dbReference type="SMART" id="SM00086">
    <property type="entry name" value="PAC"/>
    <property type="match status" value="1"/>
</dbReference>